<dbReference type="InterPro" id="IPR049995">
    <property type="entry name" value="Capsid_mycobact-type"/>
</dbReference>
<sequence length="294" mass="31870">MPNALIPELSGRRLTVDIALKQPPYIRARIAKLADETILLPKFFRTFGSQVTGGGMLYNVIQASDFFTSDVEKRAPRSEYRIVEGVDPDPKLALVADYGGKFQVGIEEITRNNVSYLDQQTTQLANTISRKLDVLAMAELTAAVTGANVVPGNDWSTLVTIGPLDTLTASADLPTADLSAAQLASDLQELGVKHNLLVVHPNEAHSLRVAYGDKLDAMLKSAGIESMFANPRVTAGTAWAVERGMVGTVGFEWPLTVDIWEDKATRSWWVQAYVVPAFAVDRPFAAKKLTGLAG</sequence>
<dbReference type="NCBIfam" id="NF042926">
    <property type="entry name" value="capsid_Caudo_1"/>
    <property type="match status" value="1"/>
</dbReference>
<dbReference type="Pfam" id="PF25209">
    <property type="entry name" value="Phage_capsid_4"/>
    <property type="match status" value="1"/>
</dbReference>
<dbReference type="Proteomes" id="UP000193928">
    <property type="component" value="Unassembled WGS sequence"/>
</dbReference>
<proteinExistence type="predicted"/>
<name>A0A1X1X8S2_MYCGO</name>
<reference evidence="1 2" key="1">
    <citation type="submission" date="2016-01" db="EMBL/GenBank/DDBJ databases">
        <title>The new phylogeny of the genus Mycobacterium.</title>
        <authorList>
            <person name="Tarcisio F."/>
            <person name="Conor M."/>
            <person name="Antonella G."/>
            <person name="Elisabetta G."/>
            <person name="Giulia F.S."/>
            <person name="Sara T."/>
            <person name="Anna F."/>
            <person name="Clotilde B."/>
            <person name="Roberto B."/>
            <person name="Veronica D.S."/>
            <person name="Fabio R."/>
            <person name="Monica P."/>
            <person name="Olivier J."/>
            <person name="Enrico T."/>
            <person name="Nicola S."/>
        </authorList>
    </citation>
    <scope>NUCLEOTIDE SEQUENCE [LARGE SCALE GENOMIC DNA]</scope>
    <source>
        <strain evidence="1 2">DSM 44160</strain>
    </source>
</reference>
<dbReference type="AlphaFoldDB" id="A0A1X1X8S2"/>
<evidence type="ECO:0000313" key="2">
    <source>
        <dbReference type="Proteomes" id="UP000193928"/>
    </source>
</evidence>
<organism evidence="1 2">
    <name type="scientific">Mycobacterium gordonae</name>
    <dbReference type="NCBI Taxonomy" id="1778"/>
    <lineage>
        <taxon>Bacteria</taxon>
        <taxon>Bacillati</taxon>
        <taxon>Actinomycetota</taxon>
        <taxon>Actinomycetes</taxon>
        <taxon>Mycobacteriales</taxon>
        <taxon>Mycobacteriaceae</taxon>
        <taxon>Mycobacterium</taxon>
    </lineage>
</organism>
<comment type="caution">
    <text evidence="1">The sequence shown here is derived from an EMBL/GenBank/DDBJ whole genome shotgun (WGS) entry which is preliminary data.</text>
</comment>
<gene>
    <name evidence="1" type="ORF">AWC08_15335</name>
</gene>
<dbReference type="RefSeq" id="WP_069433088.1">
    <property type="nucleotide sequence ID" value="NZ_JACKSU010000020.1"/>
</dbReference>
<evidence type="ECO:0000313" key="1">
    <source>
        <dbReference type="EMBL" id="ORV95222.1"/>
    </source>
</evidence>
<keyword evidence="2" id="KW-1185">Reference proteome</keyword>
<protein>
    <recommendedName>
        <fullName evidence="3">Major capsid protein</fullName>
    </recommendedName>
</protein>
<dbReference type="EMBL" id="LQOY01000022">
    <property type="protein sequence ID" value="ORV95222.1"/>
    <property type="molecule type" value="Genomic_DNA"/>
</dbReference>
<accession>A0A1X1X8S2</accession>
<evidence type="ECO:0008006" key="3">
    <source>
        <dbReference type="Google" id="ProtNLM"/>
    </source>
</evidence>